<dbReference type="OrthoDB" id="1864078at2759"/>
<dbReference type="Proteomes" id="UP001153076">
    <property type="component" value="Unassembled WGS sequence"/>
</dbReference>
<accession>A0A9Q1KPX7</accession>
<sequence>MSYLDFHNFDTISFIFILSCNLLCTDRHHLSQPSSTKEFTFAFYKLLIYKTMVFRLPFMISSAKQALKLQRKSPGVPKGHVAVYDFRTWLAVLKSSVLNIPWARLTIPCDEQAFAHIVSNPHENQIAHLYIKLGSPKNSDHQFLYFTNSACNSCVMEHPVSKNYIPCILLFPSYVKVKYRSWLQINHKSTLNFNFKYINHYSVTKVSITSFRQDNSQKGLQGVPKGHFAVYVGDYDTEKRRHVVPLSCLSLPAFQDLLSPTMVGMRFQSVITNAKHLLKLPSFHTKNNQGVPKGHIAVYVGDREKKRYVVPLSYLSQPAFQQMLKCAEEEFGYDHPMGGLTIPCKEEAFMDLTCRLSSSNYEYPTAFTNHICKASSQTTMYKYQKSATSSKRPHYILPRREENKICEKIPSPHNTISLLTLSLITRETMLSTRLPSIISNTRQFLKLHSHHAKKQKGVPKGHVAVYVGENEMKRYVVPITYLSHPTFQGLLRLAEEEFGYSHPMGGLTLPCKEEAFVDITKHLKVKTMMAKRLPSIISNARQILKFQSLHAKNQKGVPKGHRKFPTPQKPIASLTVSLPNCAMMMGTRLSSIISNTRQILKLHSHHAKKQNGVPKGHVAVYVGESEMKRYVVPLSYLSHPTFQDLLKHSEEEFGYSHPMGGLTLPCKEEAFVDITKQLNRSLAFLSLITSATMLGTRFPSIISNTRQILKLHSHHAKQQRRVPKGHVAVYVGESEKKRYVVPLSYLSHPTFQDLLKCAEEEFGYNHPMGGLTLPCKEEAFVDVTRKLNCLLLSLMPRKFSNHILCMPRNQKGLPKRHVVVYVGEDKVKRYVAPLTYLSHPSFQELLRQAEEEFVHRLQRGSPITPVLAKSSSTTPEVVASASFVAPSNEKSGGHLSYHTRFPSIISNTRKFLRLHSDHAKKQKGVPKGHIAVYVGEEICGSTYLFETSYIPRPA</sequence>
<reference evidence="2" key="1">
    <citation type="submission" date="2022-04" db="EMBL/GenBank/DDBJ databases">
        <title>Carnegiea gigantea Genome sequencing and assembly v2.</title>
        <authorList>
            <person name="Copetti D."/>
            <person name="Sanderson M.J."/>
            <person name="Burquez A."/>
            <person name="Wojciechowski M.F."/>
        </authorList>
    </citation>
    <scope>NUCLEOTIDE SEQUENCE</scope>
    <source>
        <strain evidence="2">SGP5-SGP5p</strain>
        <tissue evidence="2">Aerial part</tissue>
    </source>
</reference>
<dbReference type="Pfam" id="PF02519">
    <property type="entry name" value="Auxin_inducible"/>
    <property type="match status" value="6"/>
</dbReference>
<organism evidence="2 3">
    <name type="scientific">Carnegiea gigantea</name>
    <dbReference type="NCBI Taxonomy" id="171969"/>
    <lineage>
        <taxon>Eukaryota</taxon>
        <taxon>Viridiplantae</taxon>
        <taxon>Streptophyta</taxon>
        <taxon>Embryophyta</taxon>
        <taxon>Tracheophyta</taxon>
        <taxon>Spermatophyta</taxon>
        <taxon>Magnoliopsida</taxon>
        <taxon>eudicotyledons</taxon>
        <taxon>Gunneridae</taxon>
        <taxon>Pentapetalae</taxon>
        <taxon>Caryophyllales</taxon>
        <taxon>Cactineae</taxon>
        <taxon>Cactaceae</taxon>
        <taxon>Cactoideae</taxon>
        <taxon>Echinocereeae</taxon>
        <taxon>Carnegiea</taxon>
    </lineage>
</organism>
<dbReference type="EMBL" id="JAKOGI010000051">
    <property type="protein sequence ID" value="KAJ8446733.1"/>
    <property type="molecule type" value="Genomic_DNA"/>
</dbReference>
<proteinExistence type="inferred from homology"/>
<gene>
    <name evidence="2" type="ORF">Cgig2_002895</name>
</gene>
<keyword evidence="3" id="KW-1185">Reference proteome</keyword>
<evidence type="ECO:0000256" key="1">
    <source>
        <dbReference type="ARBA" id="ARBA00006974"/>
    </source>
</evidence>
<dbReference type="PANTHER" id="PTHR31929">
    <property type="entry name" value="SAUR-LIKE AUXIN-RESPONSIVE PROTEIN FAMILY-RELATED"/>
    <property type="match status" value="1"/>
</dbReference>
<comment type="similarity">
    <text evidence="1">Belongs to the ARG7 family.</text>
</comment>
<protein>
    <submittedName>
        <fullName evidence="2">Uncharacterized protein</fullName>
    </submittedName>
</protein>
<dbReference type="AlphaFoldDB" id="A0A9Q1KPX7"/>
<dbReference type="GO" id="GO:0009733">
    <property type="term" value="P:response to auxin"/>
    <property type="evidence" value="ECO:0007669"/>
    <property type="project" value="InterPro"/>
</dbReference>
<name>A0A9Q1KPX7_9CARY</name>
<dbReference type="InterPro" id="IPR003676">
    <property type="entry name" value="SAUR_fam"/>
</dbReference>
<evidence type="ECO:0000313" key="2">
    <source>
        <dbReference type="EMBL" id="KAJ8446733.1"/>
    </source>
</evidence>
<evidence type="ECO:0000313" key="3">
    <source>
        <dbReference type="Proteomes" id="UP001153076"/>
    </source>
</evidence>
<comment type="caution">
    <text evidence="2">The sequence shown here is derived from an EMBL/GenBank/DDBJ whole genome shotgun (WGS) entry which is preliminary data.</text>
</comment>